<feature type="compositionally biased region" description="Basic residues" evidence="1">
    <location>
        <begin position="99"/>
        <end position="112"/>
    </location>
</feature>
<dbReference type="Proteomes" id="UP001596241">
    <property type="component" value="Unassembled WGS sequence"/>
</dbReference>
<evidence type="ECO:0000313" key="4">
    <source>
        <dbReference type="Proteomes" id="UP001596241"/>
    </source>
</evidence>
<feature type="chain" id="PRO_5045928445" evidence="2">
    <location>
        <begin position="25"/>
        <end position="112"/>
    </location>
</feature>
<dbReference type="EMBL" id="JBHSPW010000002">
    <property type="protein sequence ID" value="MFC5892343.1"/>
    <property type="molecule type" value="Genomic_DNA"/>
</dbReference>
<evidence type="ECO:0000256" key="1">
    <source>
        <dbReference type="SAM" id="MobiDB-lite"/>
    </source>
</evidence>
<name>A0ABW1FHJ9_9ACTN</name>
<accession>A0ABW1FHJ9</accession>
<feature type="region of interest" description="Disordered" evidence="1">
    <location>
        <begin position="75"/>
        <end position="112"/>
    </location>
</feature>
<keyword evidence="2" id="KW-0732">Signal</keyword>
<proteinExistence type="predicted"/>
<keyword evidence="4" id="KW-1185">Reference proteome</keyword>
<protein>
    <submittedName>
        <fullName evidence="3">Uncharacterized protein</fullName>
    </submittedName>
</protein>
<comment type="caution">
    <text evidence="3">The sequence shown here is derived from an EMBL/GenBank/DDBJ whole genome shotgun (WGS) entry which is preliminary data.</text>
</comment>
<dbReference type="RefSeq" id="WP_345087598.1">
    <property type="nucleotide sequence ID" value="NZ_BAAAWG010000013.1"/>
</dbReference>
<organism evidence="3 4">
    <name type="scientific">Streptomyces ramulosus</name>
    <dbReference type="NCBI Taxonomy" id="47762"/>
    <lineage>
        <taxon>Bacteria</taxon>
        <taxon>Bacillati</taxon>
        <taxon>Actinomycetota</taxon>
        <taxon>Actinomycetes</taxon>
        <taxon>Kitasatosporales</taxon>
        <taxon>Streptomycetaceae</taxon>
        <taxon>Streptomyces</taxon>
    </lineage>
</organism>
<reference evidence="4" key="1">
    <citation type="journal article" date="2019" name="Int. J. Syst. Evol. Microbiol.">
        <title>The Global Catalogue of Microorganisms (GCM) 10K type strain sequencing project: providing services to taxonomists for standard genome sequencing and annotation.</title>
        <authorList>
            <consortium name="The Broad Institute Genomics Platform"/>
            <consortium name="The Broad Institute Genome Sequencing Center for Infectious Disease"/>
            <person name="Wu L."/>
            <person name="Ma J."/>
        </authorList>
    </citation>
    <scope>NUCLEOTIDE SEQUENCE [LARGE SCALE GENOMIC DNA]</scope>
    <source>
        <strain evidence="4">CGMCC 1.15809</strain>
    </source>
</reference>
<gene>
    <name evidence="3" type="ORF">ACFP3M_05860</name>
</gene>
<evidence type="ECO:0000256" key="2">
    <source>
        <dbReference type="SAM" id="SignalP"/>
    </source>
</evidence>
<evidence type="ECO:0000313" key="3">
    <source>
        <dbReference type="EMBL" id="MFC5892343.1"/>
    </source>
</evidence>
<feature type="compositionally biased region" description="Low complexity" evidence="1">
    <location>
        <begin position="75"/>
        <end position="89"/>
    </location>
</feature>
<sequence length="112" mass="11236">MRKPIRLALATAAAGALSAAGITAADASTANPQAIHAAAHLNAAGEFAPYVDMSNSAADMLDTAITDHGVKTYTAASPSAPVATTSGATRSPSATTRTPIRRSPKPRPRAPT</sequence>
<feature type="signal peptide" evidence="2">
    <location>
        <begin position="1"/>
        <end position="24"/>
    </location>
</feature>